<accession>A0A2D0KZ06</accession>
<dbReference type="EMBL" id="NJCX01000042">
    <property type="protein sequence ID" value="PHM68669.1"/>
    <property type="molecule type" value="Genomic_DNA"/>
</dbReference>
<gene>
    <name evidence="1" type="ORF">Xkoz_03649</name>
</gene>
<dbReference type="AlphaFoldDB" id="A0A2D0KZ06"/>
<sequence>MVDNSDRVGRLCGLRLKPLVDKRPLREIDLGGIELHQQLLSLCYRQDGDIPYCLLRVVNQGIDQTADGGCQIGVDALRRNAGYGQGTEQETVA</sequence>
<reference evidence="1 2" key="1">
    <citation type="journal article" date="2017" name="Nat. Microbiol.">
        <title>Natural product diversity associated with the nematode symbionts Photorhabdus and Xenorhabdus.</title>
        <authorList>
            <person name="Tobias N.J."/>
            <person name="Wolff H."/>
            <person name="Djahanschiri B."/>
            <person name="Grundmann F."/>
            <person name="Kronenwerth M."/>
            <person name="Shi Y.M."/>
            <person name="Simonyi S."/>
            <person name="Grun P."/>
            <person name="Shapiro-Ilan D."/>
            <person name="Pidot S.J."/>
            <person name="Stinear T.P."/>
            <person name="Ebersberger I."/>
            <person name="Bode H.B."/>
        </authorList>
    </citation>
    <scope>NUCLEOTIDE SEQUENCE [LARGE SCALE GENOMIC DNA]</scope>
    <source>
        <strain evidence="1 2">DSM 17907</strain>
    </source>
</reference>
<evidence type="ECO:0000313" key="1">
    <source>
        <dbReference type="EMBL" id="PHM68669.1"/>
    </source>
</evidence>
<keyword evidence="2" id="KW-1185">Reference proteome</keyword>
<comment type="caution">
    <text evidence="1">The sequence shown here is derived from an EMBL/GenBank/DDBJ whole genome shotgun (WGS) entry which is preliminary data.</text>
</comment>
<organism evidence="1 2">
    <name type="scientific">Xenorhabdus kozodoii</name>
    <dbReference type="NCBI Taxonomy" id="351676"/>
    <lineage>
        <taxon>Bacteria</taxon>
        <taxon>Pseudomonadati</taxon>
        <taxon>Pseudomonadota</taxon>
        <taxon>Gammaproteobacteria</taxon>
        <taxon>Enterobacterales</taxon>
        <taxon>Morganellaceae</taxon>
        <taxon>Xenorhabdus</taxon>
    </lineage>
</organism>
<name>A0A2D0KZ06_9GAMM</name>
<protein>
    <submittedName>
        <fullName evidence="1">Uncharacterized protein</fullName>
    </submittedName>
</protein>
<proteinExistence type="predicted"/>
<dbReference type="Proteomes" id="UP000221101">
    <property type="component" value="Unassembled WGS sequence"/>
</dbReference>
<evidence type="ECO:0000313" key="2">
    <source>
        <dbReference type="Proteomes" id="UP000221101"/>
    </source>
</evidence>